<organism evidence="2 3">
    <name type="scientific">Candidatus Colwellbacteria bacterium GWA2_46_10</name>
    <dbReference type="NCBI Taxonomy" id="1797684"/>
    <lineage>
        <taxon>Bacteria</taxon>
        <taxon>Candidatus Colwelliibacteriota</taxon>
    </lineage>
</organism>
<gene>
    <name evidence="2" type="ORF">A2119_00015</name>
</gene>
<sequence>MTKVKQRKKITNTMDEVEDIVEVLKKLMKSKGVGAAKLASLTDVPSRFIDALLEGNFDQLPSQPYIRGYLFKISVTLGAENDYLWQVFRSSVEALSSGEKDRLPSNRFALQKMSKSTMIWILSGIVVFLLISLNFNRILGKPDIEVTVPDTTEESVITVTGTINPDDRLTLNGEIIYTNDIGVFEKQVQLELGLNTLDFRAKRYLGRETKLVKQVFYQPPTIETTNDTGQEEN</sequence>
<comment type="caution">
    <text evidence="2">The sequence shown here is derived from an EMBL/GenBank/DDBJ whole genome shotgun (WGS) entry which is preliminary data.</text>
</comment>
<keyword evidence="1" id="KW-0472">Membrane</keyword>
<accession>A0A1G1YVP8</accession>
<keyword evidence="1" id="KW-0812">Transmembrane</keyword>
<dbReference type="InterPro" id="IPR013783">
    <property type="entry name" value="Ig-like_fold"/>
</dbReference>
<evidence type="ECO:0000313" key="2">
    <source>
        <dbReference type="EMBL" id="OGY56468.1"/>
    </source>
</evidence>
<dbReference type="EMBL" id="MHIS01000014">
    <property type="protein sequence ID" value="OGY56468.1"/>
    <property type="molecule type" value="Genomic_DNA"/>
</dbReference>
<proteinExistence type="predicted"/>
<dbReference type="InterPro" id="IPR010982">
    <property type="entry name" value="Lambda_DNA-bd_dom_sf"/>
</dbReference>
<dbReference type="AlphaFoldDB" id="A0A1G1YVP8"/>
<dbReference type="GO" id="GO:0003677">
    <property type="term" value="F:DNA binding"/>
    <property type="evidence" value="ECO:0007669"/>
    <property type="project" value="InterPro"/>
</dbReference>
<dbReference type="Gene3D" id="2.60.40.10">
    <property type="entry name" value="Immunoglobulins"/>
    <property type="match status" value="1"/>
</dbReference>
<reference evidence="2 3" key="1">
    <citation type="journal article" date="2016" name="Nat. Commun.">
        <title>Thousands of microbial genomes shed light on interconnected biogeochemical processes in an aquifer system.</title>
        <authorList>
            <person name="Anantharaman K."/>
            <person name="Brown C.T."/>
            <person name="Hug L.A."/>
            <person name="Sharon I."/>
            <person name="Castelle C.J."/>
            <person name="Probst A.J."/>
            <person name="Thomas B.C."/>
            <person name="Singh A."/>
            <person name="Wilkins M.J."/>
            <person name="Karaoz U."/>
            <person name="Brodie E.L."/>
            <person name="Williams K.H."/>
            <person name="Hubbard S.S."/>
            <person name="Banfield J.F."/>
        </authorList>
    </citation>
    <scope>NUCLEOTIDE SEQUENCE [LARGE SCALE GENOMIC DNA]</scope>
</reference>
<evidence type="ECO:0008006" key="4">
    <source>
        <dbReference type="Google" id="ProtNLM"/>
    </source>
</evidence>
<evidence type="ECO:0000313" key="3">
    <source>
        <dbReference type="Proteomes" id="UP000178179"/>
    </source>
</evidence>
<dbReference type="Pfam" id="PF13413">
    <property type="entry name" value="HTH_25"/>
    <property type="match status" value="1"/>
</dbReference>
<evidence type="ECO:0000256" key="1">
    <source>
        <dbReference type="SAM" id="Phobius"/>
    </source>
</evidence>
<feature type="transmembrane region" description="Helical" evidence="1">
    <location>
        <begin position="117"/>
        <end position="135"/>
    </location>
</feature>
<keyword evidence="1" id="KW-1133">Transmembrane helix</keyword>
<dbReference type="Gene3D" id="1.10.260.40">
    <property type="entry name" value="lambda repressor-like DNA-binding domains"/>
    <property type="match status" value="1"/>
</dbReference>
<dbReference type="Proteomes" id="UP000178179">
    <property type="component" value="Unassembled WGS sequence"/>
</dbReference>
<name>A0A1G1YVP8_9BACT</name>
<protein>
    <recommendedName>
        <fullName evidence="4">DUF4115 domain-containing protein</fullName>
    </recommendedName>
</protein>